<gene>
    <name evidence="1" type="ORF">EWG69_12445</name>
</gene>
<protein>
    <submittedName>
        <fullName evidence="1">Uncharacterized protein</fullName>
    </submittedName>
</protein>
<sequence>MFAYGIVADNDSPGTSVANRIEFNIPHNPTTNIQNEKDIVNQHANKNIGKKHYDRSYYIIEEREVTIKWKKAMQNLLTNDGIAEIQLIIEKEREL</sequence>
<name>A0A5I0BJ77_SALET</name>
<organism evidence="1">
    <name type="scientific">Salmonella enterica subsp. enterica serovar Koketime</name>
    <dbReference type="NCBI Taxonomy" id="2564632"/>
    <lineage>
        <taxon>Bacteria</taxon>
        <taxon>Pseudomonadati</taxon>
        <taxon>Pseudomonadota</taxon>
        <taxon>Gammaproteobacteria</taxon>
        <taxon>Enterobacterales</taxon>
        <taxon>Enterobacteriaceae</taxon>
        <taxon>Salmonella</taxon>
    </lineage>
</organism>
<comment type="caution">
    <text evidence="1">The sequence shown here is derived from an EMBL/GenBank/DDBJ whole genome shotgun (WGS) entry which is preliminary data.</text>
</comment>
<accession>A0A5I0BJ77</accession>
<dbReference type="EMBL" id="AAIJKB010000009">
    <property type="protein sequence ID" value="ECE8854980.1"/>
    <property type="molecule type" value="Genomic_DNA"/>
</dbReference>
<reference evidence="1" key="1">
    <citation type="submission" date="2019-02" db="EMBL/GenBank/DDBJ databases">
        <authorList>
            <person name="Ashton P.M."/>
            <person name="Dallman T."/>
            <person name="Nair S."/>
            <person name="De Pinna E."/>
            <person name="Peters T."/>
            <person name="Grant K."/>
        </authorList>
    </citation>
    <scope>NUCLEOTIDE SEQUENCE</scope>
    <source>
        <strain evidence="1">446642</strain>
    </source>
</reference>
<dbReference type="AlphaFoldDB" id="A0A5I0BJ77"/>
<proteinExistence type="predicted"/>
<evidence type="ECO:0000313" key="1">
    <source>
        <dbReference type="EMBL" id="ECE8854980.1"/>
    </source>
</evidence>